<evidence type="ECO:0000313" key="4">
    <source>
        <dbReference type="EMBL" id="EHM13764.1"/>
    </source>
</evidence>
<dbReference type="HOGENOM" id="CLU_043773_0_0_0"/>
<dbReference type="InterPro" id="IPR022412">
    <property type="entry name" value="Quinolinate_PRibosylTrfase_N"/>
</dbReference>
<dbReference type="PANTHER" id="PTHR43202:SF1">
    <property type="entry name" value="NICOTINATE PHOSPHORIBOSYLTRANSFERASE"/>
    <property type="match status" value="1"/>
</dbReference>
<keyword evidence="4" id="KW-0328">Glycosyltransferase</keyword>
<dbReference type="OrthoDB" id="9770610at2"/>
<dbReference type="NCBIfam" id="NF006415">
    <property type="entry name" value="PRK08662.1"/>
    <property type="match status" value="1"/>
</dbReference>
<dbReference type="Proteomes" id="UP000003806">
    <property type="component" value="Chromosome"/>
</dbReference>
<dbReference type="eggNOG" id="COG1488">
    <property type="taxonomic scope" value="Bacteria"/>
</dbReference>
<dbReference type="RefSeq" id="WP_008523317.1">
    <property type="nucleotide sequence ID" value="NZ_CM001376.1"/>
</dbReference>
<evidence type="ECO:0000259" key="2">
    <source>
        <dbReference type="Pfam" id="PF01729"/>
    </source>
</evidence>
<name>H0UIL9_9BACT</name>
<proteinExistence type="predicted"/>
<evidence type="ECO:0000313" key="5">
    <source>
        <dbReference type="Proteomes" id="UP000003806"/>
    </source>
</evidence>
<dbReference type="SUPFAM" id="SSF54675">
    <property type="entry name" value="Nicotinate/Quinolinate PRTase N-terminal domain-like"/>
    <property type="match status" value="1"/>
</dbReference>
<dbReference type="PANTHER" id="PTHR43202">
    <property type="entry name" value="NICOTINATE-NUCLEOTIDE PYROPHOSPHORYLASE"/>
    <property type="match status" value="1"/>
</dbReference>
<dbReference type="Pfam" id="PF02749">
    <property type="entry name" value="QRPTase_N"/>
    <property type="match status" value="1"/>
</dbReference>
<dbReference type="InterPro" id="IPR037128">
    <property type="entry name" value="Quinolinate_PRibosylTase_N_sf"/>
</dbReference>
<organism evidence="4 5">
    <name type="scientific">Jonquetella anthropi DSM 22815</name>
    <dbReference type="NCBI Taxonomy" id="885272"/>
    <lineage>
        <taxon>Bacteria</taxon>
        <taxon>Thermotogati</taxon>
        <taxon>Synergistota</taxon>
        <taxon>Synergistia</taxon>
        <taxon>Synergistales</taxon>
        <taxon>Dethiosulfovibrionaceae</taxon>
        <taxon>Jonquetella</taxon>
    </lineage>
</organism>
<gene>
    <name evidence="4" type="ORF">JonanDRAFT_1400</name>
</gene>
<dbReference type="InterPro" id="IPR053190">
    <property type="entry name" value="NAPRTase-like"/>
</dbReference>
<protein>
    <submittedName>
        <fullName evidence="4">Nicotinic acid phosphoribosyltransferase</fullName>
    </submittedName>
</protein>
<keyword evidence="1 4" id="KW-0808">Transferase</keyword>
<dbReference type="EMBL" id="CM001376">
    <property type="protein sequence ID" value="EHM13764.1"/>
    <property type="molecule type" value="Genomic_DNA"/>
</dbReference>
<dbReference type="Gene3D" id="3.20.20.70">
    <property type="entry name" value="Aldolase class I"/>
    <property type="match status" value="1"/>
</dbReference>
<feature type="domain" description="Quinolinate phosphoribosyl transferase N-terminal" evidence="3">
    <location>
        <begin position="39"/>
        <end position="128"/>
    </location>
</feature>
<dbReference type="AlphaFoldDB" id="H0UIL9"/>
<sequence>MTTPLAFDTMADVKAFTPDKDRLFLSATHEEIISGAVADVYFVRSRDVLRVTGQLDVPVTAEIFARRHGVFAGLGEALRILKPLNVKVQSLRDGDTFESKDTLMRIEGAYGEFGAYESILLGILASSSGWATAARECVEAAGGKPCLCFGARHVHPSVAPVMESIAVSVGGCSAASCILGAKLAGGEPSGTIPHAVVLVNGDTVRVAKAYASLLKPHEPMTVLVDTFKDEAEETLRVAEALGDRLTSIRLDTPSERGGVTPALVREVRWRLDKAGFPNVKIVASGGLDPDRIRILSAAGVDMFGVGSYICHGVTCDMTMDLKEVDGKPIAKRGRLPGRLDNPKLVDVQ</sequence>
<dbReference type="STRING" id="885272.JonanDRAFT_1400"/>
<reference evidence="4 5" key="1">
    <citation type="submission" date="2011-11" db="EMBL/GenBank/DDBJ databases">
        <title>The Noncontiguous Finished genome of Jonquetella anthropi DSM 22815.</title>
        <authorList>
            <consortium name="US DOE Joint Genome Institute (JGI-PGF)"/>
            <person name="Lucas S."/>
            <person name="Copeland A."/>
            <person name="Lapidus A."/>
            <person name="Glavina del Rio T."/>
            <person name="Dalin E."/>
            <person name="Tice H."/>
            <person name="Bruce D."/>
            <person name="Goodwin L."/>
            <person name="Pitluck S."/>
            <person name="Peters L."/>
            <person name="Mikhailova N."/>
            <person name="Held B."/>
            <person name="Kyrpides N."/>
            <person name="Mavromatis K."/>
            <person name="Ivanova N."/>
            <person name="Markowitz V."/>
            <person name="Cheng J.-F."/>
            <person name="Hugenholtz P."/>
            <person name="Woyke T."/>
            <person name="Wu D."/>
            <person name="Gronow S."/>
            <person name="Wellnitz S."/>
            <person name="Brambilla E."/>
            <person name="Klenk H.-P."/>
            <person name="Eisen J.A."/>
        </authorList>
    </citation>
    <scope>NUCLEOTIDE SEQUENCE [LARGE SCALE GENOMIC DNA]</scope>
    <source>
        <strain evidence="4 5">DSM 22815</strain>
    </source>
</reference>
<evidence type="ECO:0000259" key="3">
    <source>
        <dbReference type="Pfam" id="PF02749"/>
    </source>
</evidence>
<keyword evidence="5" id="KW-1185">Reference proteome</keyword>
<accession>H0UIL9</accession>
<dbReference type="InterPro" id="IPR036068">
    <property type="entry name" value="Nicotinate_pribotase-like_C"/>
</dbReference>
<dbReference type="Gene3D" id="3.90.1170.20">
    <property type="entry name" value="Quinolinate phosphoribosyl transferase, N-terminal domain"/>
    <property type="match status" value="1"/>
</dbReference>
<dbReference type="GO" id="GO:0004514">
    <property type="term" value="F:nicotinate-nucleotide diphosphorylase (carboxylating) activity"/>
    <property type="evidence" value="ECO:0007669"/>
    <property type="project" value="InterPro"/>
</dbReference>
<dbReference type="GO" id="GO:0009435">
    <property type="term" value="P:NAD+ biosynthetic process"/>
    <property type="evidence" value="ECO:0007669"/>
    <property type="project" value="InterPro"/>
</dbReference>
<dbReference type="Pfam" id="PF01729">
    <property type="entry name" value="QRPTase_C"/>
    <property type="match status" value="1"/>
</dbReference>
<dbReference type="InterPro" id="IPR002638">
    <property type="entry name" value="Quinolinate_PRibosylTrfase_C"/>
</dbReference>
<dbReference type="SUPFAM" id="SSF51690">
    <property type="entry name" value="Nicotinate/Quinolinate PRTase C-terminal domain-like"/>
    <property type="match status" value="1"/>
</dbReference>
<evidence type="ECO:0000256" key="1">
    <source>
        <dbReference type="ARBA" id="ARBA00022679"/>
    </source>
</evidence>
<dbReference type="InterPro" id="IPR013785">
    <property type="entry name" value="Aldolase_TIM"/>
</dbReference>
<feature type="domain" description="Quinolinate phosphoribosyl transferase C-terminal" evidence="2">
    <location>
        <begin position="131"/>
        <end position="320"/>
    </location>
</feature>